<protein>
    <submittedName>
        <fullName evidence="1">Uncharacterized protein</fullName>
    </submittedName>
</protein>
<accession>A0AAQ1UIV6</accession>
<dbReference type="Proteomes" id="UP000255283">
    <property type="component" value="Unassembled WGS sequence"/>
</dbReference>
<dbReference type="AlphaFoldDB" id="A0AAQ1UIV6"/>
<dbReference type="EMBL" id="UGTJ01000001">
    <property type="protein sequence ID" value="SUB80197.1"/>
    <property type="molecule type" value="Genomic_DNA"/>
</dbReference>
<organism evidence="1 2">
    <name type="scientific">Segatella buccae</name>
    <dbReference type="NCBI Taxonomy" id="28126"/>
    <lineage>
        <taxon>Bacteria</taxon>
        <taxon>Pseudomonadati</taxon>
        <taxon>Bacteroidota</taxon>
        <taxon>Bacteroidia</taxon>
        <taxon>Bacteroidales</taxon>
        <taxon>Prevotellaceae</taxon>
        <taxon>Segatella</taxon>
    </lineage>
</organism>
<evidence type="ECO:0000313" key="1">
    <source>
        <dbReference type="EMBL" id="SUB80197.1"/>
    </source>
</evidence>
<gene>
    <name evidence="1" type="ORF">NCTC13063_01480</name>
</gene>
<reference evidence="1 2" key="1">
    <citation type="submission" date="2018-06" db="EMBL/GenBank/DDBJ databases">
        <authorList>
            <consortium name="Pathogen Informatics"/>
            <person name="Doyle S."/>
        </authorList>
    </citation>
    <scope>NUCLEOTIDE SEQUENCE [LARGE SCALE GENOMIC DNA]</scope>
    <source>
        <strain evidence="1 2">NCTC13063</strain>
    </source>
</reference>
<evidence type="ECO:0000313" key="2">
    <source>
        <dbReference type="Proteomes" id="UP000255283"/>
    </source>
</evidence>
<comment type="caution">
    <text evidence="1">The sequence shown here is derived from an EMBL/GenBank/DDBJ whole genome shotgun (WGS) entry which is preliminary data.</text>
</comment>
<sequence>MSILIIYTPFVKYLTSKDECHIPANINRSLKLNTHCVRAQNLDLSQERGGNVLKDISSRLPNEKISIPLHRQKVIRI</sequence>
<name>A0AAQ1UIV6_9BACT</name>
<proteinExistence type="predicted"/>